<gene>
    <name evidence="2" type="ORF">AFUA_1G02985</name>
</gene>
<dbReference type="InParanoid" id="A4D9S1"/>
<protein>
    <submittedName>
        <fullName evidence="2">Uncharacterized protein</fullName>
    </submittedName>
</protein>
<evidence type="ECO:0000256" key="1">
    <source>
        <dbReference type="SAM" id="MobiDB-lite"/>
    </source>
</evidence>
<dbReference type="EMBL" id="AAHF01000007">
    <property type="protein sequence ID" value="EBA27330.1"/>
    <property type="molecule type" value="Genomic_DNA"/>
</dbReference>
<name>A4D9S1_ASPFU</name>
<feature type="compositionally biased region" description="Polar residues" evidence="1">
    <location>
        <begin position="122"/>
        <end position="140"/>
    </location>
</feature>
<dbReference type="eggNOG" id="ENOG502S23J">
    <property type="taxonomic scope" value="Eukaryota"/>
</dbReference>
<dbReference type="VEuPathDB" id="FungiDB:Afu1g02985"/>
<dbReference type="OrthoDB" id="432544at2759"/>
<dbReference type="HOGENOM" id="CLU_029200_1_0_1"/>
<feature type="compositionally biased region" description="Polar residues" evidence="1">
    <location>
        <begin position="177"/>
        <end position="187"/>
    </location>
</feature>
<dbReference type="AlphaFoldDB" id="A4D9S1"/>
<evidence type="ECO:0000313" key="3">
    <source>
        <dbReference type="Proteomes" id="UP000002530"/>
    </source>
</evidence>
<evidence type="ECO:0000313" key="2">
    <source>
        <dbReference type="EMBL" id="EBA27330.1"/>
    </source>
</evidence>
<feature type="region of interest" description="Disordered" evidence="1">
    <location>
        <begin position="21"/>
        <end position="306"/>
    </location>
</feature>
<feature type="compositionally biased region" description="Low complexity" evidence="1">
    <location>
        <begin position="150"/>
        <end position="176"/>
    </location>
</feature>
<comment type="caution">
    <text evidence="2">The sequence shown here is derived from an EMBL/GenBank/DDBJ whole genome shotgun (WGS) entry which is preliminary data.</text>
</comment>
<organism evidence="2 3">
    <name type="scientific">Aspergillus fumigatus (strain ATCC MYA-4609 / CBS 101355 / FGSC A1100 / Af293)</name>
    <name type="common">Neosartorya fumigata</name>
    <dbReference type="NCBI Taxonomy" id="330879"/>
    <lineage>
        <taxon>Eukaryota</taxon>
        <taxon>Fungi</taxon>
        <taxon>Dikarya</taxon>
        <taxon>Ascomycota</taxon>
        <taxon>Pezizomycotina</taxon>
        <taxon>Eurotiomycetes</taxon>
        <taxon>Eurotiomycetidae</taxon>
        <taxon>Eurotiales</taxon>
        <taxon>Aspergillaceae</taxon>
        <taxon>Aspergillus</taxon>
        <taxon>Aspergillus subgen. Fumigati</taxon>
    </lineage>
</organism>
<dbReference type="GeneID" id="5076908"/>
<keyword evidence="3" id="KW-1185">Reference proteome</keyword>
<dbReference type="KEGG" id="afm:AFUA_1G02985"/>
<dbReference type="RefSeq" id="XP_001481697.1">
    <property type="nucleotide sequence ID" value="XM_001481647.1"/>
</dbReference>
<feature type="compositionally biased region" description="Polar residues" evidence="1">
    <location>
        <begin position="259"/>
        <end position="268"/>
    </location>
</feature>
<feature type="compositionally biased region" description="Gly residues" evidence="1">
    <location>
        <begin position="226"/>
        <end position="242"/>
    </location>
</feature>
<feature type="compositionally biased region" description="Polar residues" evidence="1">
    <location>
        <begin position="293"/>
        <end position="305"/>
    </location>
</feature>
<dbReference type="Proteomes" id="UP000002530">
    <property type="component" value="Unassembled WGS sequence"/>
</dbReference>
<reference evidence="2 3" key="1">
    <citation type="journal article" date="2005" name="Nature">
        <title>Genomic sequence of the pathogenic and allergenic filamentous fungus Aspergillus fumigatus.</title>
        <authorList>
            <person name="Nierman W.C."/>
            <person name="Pain A."/>
            <person name="Anderson M.J."/>
            <person name="Wortman J.R."/>
            <person name="Kim H.S."/>
            <person name="Arroyo J."/>
            <person name="Berriman M."/>
            <person name="Abe K."/>
            <person name="Archer D.B."/>
            <person name="Bermejo C."/>
            <person name="Bennett J."/>
            <person name="Bowyer P."/>
            <person name="Chen D."/>
            <person name="Collins M."/>
            <person name="Coulsen R."/>
            <person name="Davies R."/>
            <person name="Dyer P.S."/>
            <person name="Farman M."/>
            <person name="Fedorova N."/>
            <person name="Fedorova N."/>
            <person name="Feldblyum T.V."/>
            <person name="Fischer R."/>
            <person name="Fosker N."/>
            <person name="Fraser A."/>
            <person name="Garcia J.L."/>
            <person name="Garcia M.J."/>
            <person name="Goble A."/>
            <person name="Goldman G.H."/>
            <person name="Gomi K."/>
            <person name="Griffith-Jones S."/>
            <person name="Gwilliam R."/>
            <person name="Haas B."/>
            <person name="Haas H."/>
            <person name="Harris D."/>
            <person name="Horiuchi H."/>
            <person name="Huang J."/>
            <person name="Humphray S."/>
            <person name="Jimenez J."/>
            <person name="Keller N."/>
            <person name="Khouri H."/>
            <person name="Kitamoto K."/>
            <person name="Kobayashi T."/>
            <person name="Konzack S."/>
            <person name="Kulkarni R."/>
            <person name="Kumagai T."/>
            <person name="Lafon A."/>
            <person name="Latge J.P."/>
            <person name="Li W."/>
            <person name="Lord A."/>
            <person name="Lu C."/>
            <person name="Majoros W.H."/>
            <person name="May G.S."/>
            <person name="Miller B.L."/>
            <person name="Mohamoud Y."/>
            <person name="Molina M."/>
            <person name="Monod M."/>
            <person name="Mouyna I."/>
            <person name="Mulligan S."/>
            <person name="Murphy L."/>
            <person name="O'Neil S."/>
            <person name="Paulsen I."/>
            <person name="Penalva M.A."/>
            <person name="Pertea M."/>
            <person name="Price C."/>
            <person name="Pritchard B.L."/>
            <person name="Quail M.A."/>
            <person name="Rabbinowitsch E."/>
            <person name="Rawlins N."/>
            <person name="Rajandream M.A."/>
            <person name="Reichard U."/>
            <person name="Renauld H."/>
            <person name="Robson G.D."/>
            <person name="Rodriguez de Cordoba S."/>
            <person name="Rodriguez-Pena J.M."/>
            <person name="Ronning C.M."/>
            <person name="Rutter S."/>
            <person name="Salzberg S.L."/>
            <person name="Sanchez M."/>
            <person name="Sanchez-Ferrero J.C."/>
            <person name="Saunders D."/>
            <person name="Seeger K."/>
            <person name="Squares R."/>
            <person name="Squares S."/>
            <person name="Takeuchi M."/>
            <person name="Tekaia F."/>
            <person name="Turner G."/>
            <person name="Vazquez de Aldana C.R."/>
            <person name="Weidman J."/>
            <person name="White O."/>
            <person name="Woodward J."/>
            <person name="Yu J.H."/>
            <person name="Fraser C."/>
            <person name="Galagan J.E."/>
            <person name="Asai K."/>
            <person name="Machida M."/>
            <person name="Hall N."/>
            <person name="Barrell B."/>
            <person name="Denning D.W."/>
        </authorList>
    </citation>
    <scope>NUCLEOTIDE SEQUENCE [LARGE SCALE GENOMIC DNA]</scope>
    <source>
        <strain evidence="2 3">Af293</strain>
    </source>
</reference>
<proteinExistence type="predicted"/>
<feature type="compositionally biased region" description="Low complexity" evidence="1">
    <location>
        <begin position="45"/>
        <end position="62"/>
    </location>
</feature>
<accession>A4D9S1</accession>
<sequence length="608" mass="65638">MPIPTRSLSLRGQSKQNILLTITKSTAGRTAASKIPPEEGDGDGSADSHSSTSASTSASTSTTDRRKSLLPQRSIPSGDRDRDRDGAAPVRQQQQLETRLQRGSRILTKTPGAQKKQEEGVSVSSTAVPATATLANTRRQSLIRPSPLKTGTATATATGAGTRTGTNPGGRAATTPKSATFSVQGLSTFPMKRDGVASMSPKRTEMPPPARPTRSASMRQPLKAGTGTGTGTGTGAGAGAGSGTPATGVRHVRHRSQIVAPSSSQGQVSRRSDSESSGSTPMTTPGLAAGTRPSGQFTTYQQQFSPRKVVRPAASSVASASAHGEDSLIPTSWPEIAALQTELLQLSLLHSSSLQQMAALEAESEEQLQTKYDAVAKTYRAMVGEEKKRQRLLNGQALNRWLENASEHGGRPNFAAQIQAFSQLVQEVCDLTDSLEGKYTMLVQKFEEWFRKVQAIESMRLHRQQGDANHVVFIDPLDRVWKDEVHVMIVKLEQGLRQLQSLDITDYDGPEPALADAALVRTAKGLDVMIASMVDELKVIRRFEAQIVRSERQWVSQSARSQIGCNPPTRCEGCEGREAWNVENCTVEVIDDSIWIFLMDRPWNSLNM</sequence>